<proteinExistence type="predicted"/>
<gene>
    <name evidence="1" type="ORF">H2198_006199</name>
</gene>
<organism evidence="1 2">
    <name type="scientific">Neophaeococcomyces mojaviensis</name>
    <dbReference type="NCBI Taxonomy" id="3383035"/>
    <lineage>
        <taxon>Eukaryota</taxon>
        <taxon>Fungi</taxon>
        <taxon>Dikarya</taxon>
        <taxon>Ascomycota</taxon>
        <taxon>Pezizomycotina</taxon>
        <taxon>Eurotiomycetes</taxon>
        <taxon>Chaetothyriomycetidae</taxon>
        <taxon>Chaetothyriales</taxon>
        <taxon>Chaetothyriales incertae sedis</taxon>
        <taxon>Neophaeococcomyces</taxon>
    </lineage>
</organism>
<sequence length="365" mass="40864">MSLLGTNPTLFRKFPAVPRARSGSTSSQTATKDSILDFRQPIFQQWFSIIILDRLPPLSFRSRLKRRSSSYNQEQGKSYAQIRRDYHPRVYQTIIDHHTSTGGQLNTLLDVGCGPGTAARRLAPQFTHTIGLDPSEGMITTARSLSDVTSSLEPIRFEVSTAEELGKNLSPPIQDSSVDLIVASNAAHWFDMSRFWPSAARVLKTGGSVALWTSGGVRAHPSMPNASAIQAAMDQTEEQHLKAYYEPGNLLTRNRYMELPLPWNLAQPVPEFDESTFFRKDWNPAEEFHVGQPEVDLDTFEMMIGTGSATTRWRQAHPDAAGTERDVVKMLRREIERLLHEAGVERGKEMIKGSVQGALLMIKKL</sequence>
<accession>A0ACC3A3U1</accession>
<name>A0ACC3A3U1_9EURO</name>
<evidence type="ECO:0000313" key="2">
    <source>
        <dbReference type="Proteomes" id="UP001172386"/>
    </source>
</evidence>
<protein>
    <submittedName>
        <fullName evidence="1">Uncharacterized protein</fullName>
    </submittedName>
</protein>
<dbReference type="EMBL" id="JAPDRQ010000111">
    <property type="protein sequence ID" value="KAJ9654843.1"/>
    <property type="molecule type" value="Genomic_DNA"/>
</dbReference>
<evidence type="ECO:0000313" key="1">
    <source>
        <dbReference type="EMBL" id="KAJ9654843.1"/>
    </source>
</evidence>
<dbReference type="Proteomes" id="UP001172386">
    <property type="component" value="Unassembled WGS sequence"/>
</dbReference>
<comment type="caution">
    <text evidence="1">The sequence shown here is derived from an EMBL/GenBank/DDBJ whole genome shotgun (WGS) entry which is preliminary data.</text>
</comment>
<keyword evidence="2" id="KW-1185">Reference proteome</keyword>
<reference evidence="1" key="1">
    <citation type="submission" date="2022-10" db="EMBL/GenBank/DDBJ databases">
        <title>Culturing micro-colonial fungi from biological soil crusts in the Mojave desert and describing Neophaeococcomyces mojavensis, and introducing the new genera and species Taxawa tesnikishii.</title>
        <authorList>
            <person name="Kurbessoian T."/>
            <person name="Stajich J.E."/>
        </authorList>
    </citation>
    <scope>NUCLEOTIDE SEQUENCE</scope>
    <source>
        <strain evidence="1">JES_112</strain>
    </source>
</reference>